<gene>
    <name evidence="9" type="ORF">BXZ70DRAFT_949252</name>
</gene>
<name>A0A8K0UIS7_9AGAR</name>
<dbReference type="InterPro" id="IPR017141">
    <property type="entry name" value="Pept_M20_carboxypep"/>
</dbReference>
<keyword evidence="5 7" id="KW-0862">Zinc</keyword>
<comment type="similarity">
    <text evidence="1">Belongs to the peptidase M20A family.</text>
</comment>
<protein>
    <submittedName>
        <fullName evidence="9">Carboxypeptidase S</fullName>
    </submittedName>
</protein>
<evidence type="ECO:0000313" key="9">
    <source>
        <dbReference type="EMBL" id="KAH8093807.1"/>
    </source>
</evidence>
<evidence type="ECO:0000313" key="10">
    <source>
        <dbReference type="Proteomes" id="UP000813824"/>
    </source>
</evidence>
<dbReference type="Pfam" id="PF01546">
    <property type="entry name" value="Peptidase_M20"/>
    <property type="match status" value="1"/>
</dbReference>
<evidence type="ECO:0000256" key="6">
    <source>
        <dbReference type="PIRSR" id="PIRSR037217-1"/>
    </source>
</evidence>
<dbReference type="EMBL" id="JAEVFJ010000028">
    <property type="protein sequence ID" value="KAH8093807.1"/>
    <property type="molecule type" value="Genomic_DNA"/>
</dbReference>
<feature type="binding site" evidence="7">
    <location>
        <position position="214"/>
    </location>
    <ligand>
        <name>Zn(2+)</name>
        <dbReference type="ChEBI" id="CHEBI:29105"/>
        <label>1</label>
    </ligand>
</feature>
<dbReference type="InterPro" id="IPR002933">
    <property type="entry name" value="Peptidase_M20"/>
</dbReference>
<dbReference type="GO" id="GO:0000328">
    <property type="term" value="C:fungal-type vacuole lumen"/>
    <property type="evidence" value="ECO:0007669"/>
    <property type="project" value="TreeGrafter"/>
</dbReference>
<evidence type="ECO:0000256" key="2">
    <source>
        <dbReference type="ARBA" id="ARBA00022670"/>
    </source>
</evidence>
<evidence type="ECO:0000256" key="4">
    <source>
        <dbReference type="ARBA" id="ARBA00022801"/>
    </source>
</evidence>
<feature type="active site" evidence="6">
    <location>
        <position position="181"/>
    </location>
</feature>
<feature type="binding site" evidence="7">
    <location>
        <position position="214"/>
    </location>
    <ligand>
        <name>Zn(2+)</name>
        <dbReference type="ChEBI" id="CHEBI:29105"/>
        <label>2</label>
    </ligand>
</feature>
<dbReference type="Pfam" id="PF07687">
    <property type="entry name" value="M20_dimer"/>
    <property type="match status" value="1"/>
</dbReference>
<dbReference type="PANTHER" id="PTHR45962">
    <property type="entry name" value="N-FATTY-ACYL-AMINO ACID SYNTHASE/HYDROLASE PM20D1"/>
    <property type="match status" value="1"/>
</dbReference>
<keyword evidence="10" id="KW-1185">Reference proteome</keyword>
<dbReference type="InterPro" id="IPR036264">
    <property type="entry name" value="Bact_exopeptidase_dim_dom"/>
</dbReference>
<evidence type="ECO:0000256" key="7">
    <source>
        <dbReference type="PIRSR" id="PIRSR037217-2"/>
    </source>
</evidence>
<feature type="domain" description="Peptidase M20 dimerisation" evidence="8">
    <location>
        <begin position="295"/>
        <end position="439"/>
    </location>
</feature>
<dbReference type="GO" id="GO:0051603">
    <property type="term" value="P:proteolysis involved in protein catabolic process"/>
    <property type="evidence" value="ECO:0007669"/>
    <property type="project" value="TreeGrafter"/>
</dbReference>
<dbReference type="Gene3D" id="3.30.70.360">
    <property type="match status" value="1"/>
</dbReference>
<dbReference type="InterPro" id="IPR001261">
    <property type="entry name" value="ArgE/DapE_CS"/>
</dbReference>
<keyword evidence="2" id="KW-0645">Protease</keyword>
<evidence type="ECO:0000256" key="5">
    <source>
        <dbReference type="ARBA" id="ARBA00022833"/>
    </source>
</evidence>
<dbReference type="PROSITE" id="PS00758">
    <property type="entry name" value="ARGE_DAPE_CPG2_1"/>
    <property type="match status" value="1"/>
</dbReference>
<evidence type="ECO:0000259" key="8">
    <source>
        <dbReference type="Pfam" id="PF07687"/>
    </source>
</evidence>
<reference evidence="9" key="1">
    <citation type="journal article" date="2021" name="New Phytol.">
        <title>Evolutionary innovations through gain and loss of genes in the ectomycorrhizal Boletales.</title>
        <authorList>
            <person name="Wu G."/>
            <person name="Miyauchi S."/>
            <person name="Morin E."/>
            <person name="Kuo A."/>
            <person name="Drula E."/>
            <person name="Varga T."/>
            <person name="Kohler A."/>
            <person name="Feng B."/>
            <person name="Cao Y."/>
            <person name="Lipzen A."/>
            <person name="Daum C."/>
            <person name="Hundley H."/>
            <person name="Pangilinan J."/>
            <person name="Johnson J."/>
            <person name="Barry K."/>
            <person name="LaButti K."/>
            <person name="Ng V."/>
            <person name="Ahrendt S."/>
            <person name="Min B."/>
            <person name="Choi I.G."/>
            <person name="Park H."/>
            <person name="Plett J.M."/>
            <person name="Magnuson J."/>
            <person name="Spatafora J.W."/>
            <person name="Nagy L.G."/>
            <person name="Henrissat B."/>
            <person name="Grigoriev I.V."/>
            <person name="Yang Z.L."/>
            <person name="Xu J."/>
            <person name="Martin F.M."/>
        </authorList>
    </citation>
    <scope>NUCLEOTIDE SEQUENCE</scope>
    <source>
        <strain evidence="9">KKN 215</strain>
    </source>
</reference>
<sequence length="592" mass="64983">MPPTIIVEKEGLLPLSSYRTQGKPWSFSKAITCLIVALTCTCTSFYLLGVLEFPELSFSEEDDVSSLAHLCPQPPALTPSVHADLWQDLGSSLQTEEFVNRSVDWLAGAVRIPTQSYDKMGPINEDERWKAFEPFHDYLQSSFPKVHSVLTVTKVNAYGLVYEWIGSNRDLKPLLLAAHQDVVPVNPDTLDDWVHPPFSGHFDGKLLWGRGSSDDKNGLIGILSTIEVLIEKGFNPRRSIVLAFGFDEEASGLYGARFISYHLLDKYGKNGFAMLVDEGGDYMEEYGKVIATIGTAEKGYFDVRVEVESPGGHSSVPPEHTTIGILSALVAHIEKNPYKPHLGRGTPMYEKALCMAAHLPELPKPLREALQKAPTSDSALHEAEAILFKDKLFKALVGTTQAVDLIQGGVKTNALPESAWAVVNHRIATDSSVAAVQDRDTEVVLSLAQEFNLSVTAFGKQLSGEGVPAYGKLVLSDAWGASLEPAPLTPTGDAAAYQLLAGTVKATYSSHRGLDDTDDVVVSPGHMSGNTDTRYYWQLTPHIFRYNHHFTGKNSLFQDIHTVNEFISVDAYIEVLRFFTTLILNVDESSAL</sequence>
<proteinExistence type="inferred from homology"/>
<feature type="active site" description="Proton acceptor" evidence="6">
    <location>
        <position position="248"/>
    </location>
</feature>
<comment type="caution">
    <text evidence="9">The sequence shown here is derived from an EMBL/GenBank/DDBJ whole genome shotgun (WGS) entry which is preliminary data.</text>
</comment>
<accession>A0A8K0UIS7</accession>
<feature type="binding site" evidence="7">
    <location>
        <position position="179"/>
    </location>
    <ligand>
        <name>Zn(2+)</name>
        <dbReference type="ChEBI" id="CHEBI:29105"/>
        <label>2</label>
    </ligand>
</feature>
<dbReference type="InterPro" id="IPR047177">
    <property type="entry name" value="Pept_M20A"/>
</dbReference>
<dbReference type="FunFam" id="3.40.630.10:FF:000027">
    <property type="entry name" value="N-fatty-acyl-amino acid synthase/hydrolase PM20D1"/>
    <property type="match status" value="1"/>
</dbReference>
<feature type="binding site" evidence="7">
    <location>
        <position position="277"/>
    </location>
    <ligand>
        <name>Zn(2+)</name>
        <dbReference type="ChEBI" id="CHEBI:29105"/>
        <label>2</label>
    </ligand>
</feature>
<dbReference type="Gene3D" id="3.40.630.10">
    <property type="entry name" value="Zn peptidases"/>
    <property type="match status" value="1"/>
</dbReference>
<organism evidence="9 10">
    <name type="scientific">Cristinia sonorae</name>
    <dbReference type="NCBI Taxonomy" id="1940300"/>
    <lineage>
        <taxon>Eukaryota</taxon>
        <taxon>Fungi</taxon>
        <taxon>Dikarya</taxon>
        <taxon>Basidiomycota</taxon>
        <taxon>Agaricomycotina</taxon>
        <taxon>Agaricomycetes</taxon>
        <taxon>Agaricomycetidae</taxon>
        <taxon>Agaricales</taxon>
        <taxon>Pleurotineae</taxon>
        <taxon>Stephanosporaceae</taxon>
        <taxon>Cristinia</taxon>
    </lineage>
</organism>
<feature type="binding site" evidence="7">
    <location>
        <position position="249"/>
    </location>
    <ligand>
        <name>Zn(2+)</name>
        <dbReference type="ChEBI" id="CHEBI:29105"/>
        <label>1</label>
    </ligand>
</feature>
<keyword evidence="3 7" id="KW-0479">Metal-binding</keyword>
<feature type="binding site" evidence="7">
    <location>
        <position position="561"/>
    </location>
    <ligand>
        <name>Zn(2+)</name>
        <dbReference type="ChEBI" id="CHEBI:29105"/>
        <label>1</label>
    </ligand>
</feature>
<keyword evidence="4" id="KW-0378">Hydrolase</keyword>
<dbReference type="GO" id="GO:0046872">
    <property type="term" value="F:metal ion binding"/>
    <property type="evidence" value="ECO:0007669"/>
    <property type="project" value="UniProtKB-KW"/>
</dbReference>
<evidence type="ECO:0000256" key="1">
    <source>
        <dbReference type="ARBA" id="ARBA00006247"/>
    </source>
</evidence>
<dbReference type="OrthoDB" id="3064516at2759"/>
<dbReference type="InterPro" id="IPR011650">
    <property type="entry name" value="Peptidase_M20_dimer"/>
</dbReference>
<keyword evidence="9" id="KW-0121">Carboxypeptidase</keyword>
<dbReference type="GO" id="GO:0004181">
    <property type="term" value="F:metallocarboxypeptidase activity"/>
    <property type="evidence" value="ECO:0007669"/>
    <property type="project" value="InterPro"/>
</dbReference>
<dbReference type="PANTHER" id="PTHR45962:SF1">
    <property type="entry name" value="N-FATTY-ACYL-AMINO ACID SYNTHASE_HYDROLASE PM20D1"/>
    <property type="match status" value="1"/>
</dbReference>
<dbReference type="PIRSF" id="PIRSF037217">
    <property type="entry name" value="Carboxypeptidase_S"/>
    <property type="match status" value="1"/>
</dbReference>
<dbReference type="SUPFAM" id="SSF53187">
    <property type="entry name" value="Zn-dependent exopeptidases"/>
    <property type="match status" value="1"/>
</dbReference>
<dbReference type="PROSITE" id="PS00759">
    <property type="entry name" value="ARGE_DAPE_CPG2_2"/>
    <property type="match status" value="1"/>
</dbReference>
<evidence type="ECO:0000256" key="3">
    <source>
        <dbReference type="ARBA" id="ARBA00022723"/>
    </source>
</evidence>
<dbReference type="Gene3D" id="1.10.150.900">
    <property type="match status" value="1"/>
</dbReference>
<dbReference type="AlphaFoldDB" id="A0A8K0UIS7"/>
<dbReference type="CDD" id="cd05674">
    <property type="entry name" value="M20_yscS"/>
    <property type="match status" value="1"/>
</dbReference>
<dbReference type="Proteomes" id="UP000813824">
    <property type="component" value="Unassembled WGS sequence"/>
</dbReference>
<dbReference type="SUPFAM" id="SSF55031">
    <property type="entry name" value="Bacterial exopeptidase dimerisation domain"/>
    <property type="match status" value="1"/>
</dbReference>